<dbReference type="InterPro" id="IPR043128">
    <property type="entry name" value="Rev_trsase/Diguanyl_cyclase"/>
</dbReference>
<dbReference type="PROSITE" id="PS50879">
    <property type="entry name" value="RNASE_H_1"/>
    <property type="match status" value="1"/>
</dbReference>
<dbReference type="CDD" id="cd09279">
    <property type="entry name" value="RNase_HI_like"/>
    <property type="match status" value="1"/>
</dbReference>
<accession>Q7XRL7</accession>
<dbReference type="InterPro" id="IPR043502">
    <property type="entry name" value="DNA/RNA_pol_sf"/>
</dbReference>
<dbReference type="InterPro" id="IPR012337">
    <property type="entry name" value="RNaseH-like_sf"/>
</dbReference>
<dbReference type="Pfam" id="PF17919">
    <property type="entry name" value="RT_RNaseH_2"/>
    <property type="match status" value="1"/>
</dbReference>
<gene>
    <name evidence="3" type="primary">OSJNBa0039G19.14</name>
</gene>
<feature type="domain" description="RNase H type-1" evidence="1">
    <location>
        <begin position="181"/>
        <end position="314"/>
    </location>
</feature>
<dbReference type="Pfam" id="PF13456">
    <property type="entry name" value="RVT_3"/>
    <property type="match status" value="1"/>
</dbReference>
<dbReference type="GO" id="GO:0004523">
    <property type="term" value="F:RNA-DNA hybrid ribonuclease activity"/>
    <property type="evidence" value="ECO:0007669"/>
    <property type="project" value="InterPro"/>
</dbReference>
<evidence type="ECO:0000259" key="2">
    <source>
        <dbReference type="PROSITE" id="PS50994"/>
    </source>
</evidence>
<evidence type="ECO:0000313" key="3">
    <source>
        <dbReference type="EMBL" id="CAE02434.2"/>
    </source>
</evidence>
<proteinExistence type="predicted"/>
<dbReference type="Gene3D" id="1.10.340.70">
    <property type="match status" value="1"/>
</dbReference>
<reference evidence="4" key="2">
    <citation type="journal article" date="2008" name="Nucleic Acids Res.">
        <title>The rice annotation project database (RAP-DB): 2008 update.</title>
        <authorList>
            <consortium name="The rice annotation project (RAP)"/>
        </authorList>
    </citation>
    <scope>GENOME REANNOTATION</scope>
    <source>
        <strain evidence="4">cv. Nipponbare</strain>
    </source>
</reference>
<reference evidence="4" key="1">
    <citation type="journal article" date="2005" name="Nature">
        <title>The map-based sequence of the rice genome.</title>
        <authorList>
            <consortium name="International rice genome sequencing project (IRGSP)"/>
            <person name="Matsumoto T."/>
            <person name="Wu J."/>
            <person name="Kanamori H."/>
            <person name="Katayose Y."/>
            <person name="Fujisawa M."/>
            <person name="Namiki N."/>
            <person name="Mizuno H."/>
            <person name="Yamamoto K."/>
            <person name="Antonio B.A."/>
            <person name="Baba T."/>
            <person name="Sakata K."/>
            <person name="Nagamura Y."/>
            <person name="Aoki H."/>
            <person name="Arikawa K."/>
            <person name="Arita K."/>
            <person name="Bito T."/>
            <person name="Chiden Y."/>
            <person name="Fujitsuka N."/>
            <person name="Fukunaka R."/>
            <person name="Hamada M."/>
            <person name="Harada C."/>
            <person name="Hayashi A."/>
            <person name="Hijishita S."/>
            <person name="Honda M."/>
            <person name="Hosokawa S."/>
            <person name="Ichikawa Y."/>
            <person name="Idonuma A."/>
            <person name="Iijima M."/>
            <person name="Ikeda M."/>
            <person name="Ikeno M."/>
            <person name="Ito K."/>
            <person name="Ito S."/>
            <person name="Ito T."/>
            <person name="Ito Y."/>
            <person name="Ito Y."/>
            <person name="Iwabuchi A."/>
            <person name="Kamiya K."/>
            <person name="Karasawa W."/>
            <person name="Kurita K."/>
            <person name="Katagiri S."/>
            <person name="Kikuta A."/>
            <person name="Kobayashi H."/>
            <person name="Kobayashi N."/>
            <person name="Machita K."/>
            <person name="Maehara T."/>
            <person name="Masukawa M."/>
            <person name="Mizubayashi T."/>
            <person name="Mukai Y."/>
            <person name="Nagasaki H."/>
            <person name="Nagata Y."/>
            <person name="Naito S."/>
            <person name="Nakashima M."/>
            <person name="Nakama Y."/>
            <person name="Nakamichi Y."/>
            <person name="Nakamura M."/>
            <person name="Meguro A."/>
            <person name="Negishi M."/>
            <person name="Ohta I."/>
            <person name="Ohta T."/>
            <person name="Okamoto M."/>
            <person name="Ono N."/>
            <person name="Saji S."/>
            <person name="Sakaguchi M."/>
            <person name="Sakai K."/>
            <person name="Shibata M."/>
            <person name="Shimokawa T."/>
            <person name="Song J."/>
            <person name="Takazaki Y."/>
            <person name="Terasawa K."/>
            <person name="Tsugane M."/>
            <person name="Tsuji K."/>
            <person name="Ueda S."/>
            <person name="Waki K."/>
            <person name="Yamagata H."/>
            <person name="Yamamoto M."/>
            <person name="Yamamoto S."/>
            <person name="Yamane H."/>
            <person name="Yoshiki S."/>
            <person name="Yoshihara R."/>
            <person name="Yukawa K."/>
            <person name="Zhong H."/>
            <person name="Yano M."/>
            <person name="Yuan Q."/>
            <person name="Ouyang S."/>
            <person name="Liu J."/>
            <person name="Jones K.M."/>
            <person name="Gansberger K."/>
            <person name="Moffat K."/>
            <person name="Hill J."/>
            <person name="Bera J."/>
            <person name="Fadrosh D."/>
            <person name="Jin S."/>
            <person name="Johri S."/>
            <person name="Kim M."/>
            <person name="Overton L."/>
            <person name="Reardon M."/>
            <person name="Tsitrin T."/>
            <person name="Vuong H."/>
            <person name="Weaver B."/>
            <person name="Ciecko A."/>
            <person name="Tallon L."/>
            <person name="Jackson J."/>
            <person name="Pai G."/>
            <person name="Aken S.V."/>
            <person name="Utterback T."/>
            <person name="Reidmuller S."/>
            <person name="Feldblyum T."/>
            <person name="Hsiao J."/>
            <person name="Zismann V."/>
            <person name="Iobst S."/>
            <person name="de Vazeille A.R."/>
            <person name="Buell C.R."/>
            <person name="Ying K."/>
            <person name="Li Y."/>
            <person name="Lu T."/>
            <person name="Huang Y."/>
            <person name="Zhao Q."/>
            <person name="Feng Q."/>
            <person name="Zhang L."/>
            <person name="Zhu J."/>
            <person name="Weng Q."/>
            <person name="Mu J."/>
            <person name="Lu Y."/>
            <person name="Fan D."/>
            <person name="Liu Y."/>
            <person name="Guan J."/>
            <person name="Zhang Y."/>
            <person name="Yu S."/>
            <person name="Liu X."/>
            <person name="Zhang Y."/>
            <person name="Hong G."/>
            <person name="Han B."/>
            <person name="Choisne N."/>
            <person name="Demange N."/>
            <person name="Orjeda G."/>
            <person name="Samain S."/>
            <person name="Cattolico L."/>
            <person name="Pelletier E."/>
            <person name="Couloux A."/>
            <person name="Segurens B."/>
            <person name="Wincker P."/>
            <person name="D'Hont A."/>
            <person name="Scarpelli C."/>
            <person name="Weissenbach J."/>
            <person name="Salanoubat M."/>
            <person name="Quetier F."/>
            <person name="Yu Y."/>
            <person name="Kim H.R."/>
            <person name="Rambo T."/>
            <person name="Currie J."/>
            <person name="Collura K."/>
            <person name="Luo M."/>
            <person name="Yang T."/>
            <person name="Ammiraju J.S.S."/>
            <person name="Engler F."/>
            <person name="Soderlund C."/>
            <person name="Wing R.A."/>
            <person name="Palmer L.E."/>
            <person name="de la Bastide M."/>
            <person name="Spiegel L."/>
            <person name="Nascimento L."/>
            <person name="Zutavern T."/>
            <person name="O'Shaughnessy A."/>
            <person name="Dike S."/>
            <person name="Dedhia N."/>
            <person name="Preston R."/>
            <person name="Balija V."/>
            <person name="McCombie W.R."/>
            <person name="Chow T."/>
            <person name="Chen H."/>
            <person name="Chung M."/>
            <person name="Chen C."/>
            <person name="Shaw J."/>
            <person name="Wu H."/>
            <person name="Hsiao K."/>
            <person name="Chao Y."/>
            <person name="Chu M."/>
            <person name="Cheng C."/>
            <person name="Hour A."/>
            <person name="Lee P."/>
            <person name="Lin S."/>
            <person name="Lin Y."/>
            <person name="Liou J."/>
            <person name="Liu S."/>
            <person name="Hsing Y."/>
            <person name="Raghuvanshi S."/>
            <person name="Mohanty A."/>
            <person name="Bharti A.K."/>
            <person name="Gaur A."/>
            <person name="Gupta V."/>
            <person name="Kumar D."/>
            <person name="Ravi V."/>
            <person name="Vij S."/>
            <person name="Kapur A."/>
            <person name="Khurana P."/>
            <person name="Khurana P."/>
            <person name="Khurana J.P."/>
            <person name="Tyagi A.K."/>
            <person name="Gaikwad K."/>
            <person name="Singh A."/>
            <person name="Dalal V."/>
            <person name="Srivastava S."/>
            <person name="Dixit A."/>
            <person name="Pal A.K."/>
            <person name="Ghazi I.A."/>
            <person name="Yadav M."/>
            <person name="Pandit A."/>
            <person name="Bhargava A."/>
            <person name="Sureshbabu K."/>
            <person name="Batra K."/>
            <person name="Sharma T.R."/>
            <person name="Mohapatra T."/>
            <person name="Singh N.K."/>
            <person name="Messing J."/>
            <person name="Nelson A.B."/>
            <person name="Fuks G."/>
            <person name="Kavchok S."/>
            <person name="Keizer G."/>
            <person name="Linton E."/>
            <person name="Llaca V."/>
            <person name="Song R."/>
            <person name="Tanyolac B."/>
            <person name="Young S."/>
            <person name="Ho-Il K."/>
            <person name="Hahn J.H."/>
            <person name="Sangsakoo G."/>
            <person name="Vanavichit A."/>
            <person name="de Mattos Luiz.A.T."/>
            <person name="Zimmer P.D."/>
            <person name="Malone G."/>
            <person name="Dellagostin O."/>
            <person name="de Oliveira A.C."/>
            <person name="Bevan M."/>
            <person name="Bancroft I."/>
            <person name="Minx P."/>
            <person name="Cordum H."/>
            <person name="Wilson R."/>
            <person name="Cheng Z."/>
            <person name="Jin W."/>
            <person name="Jiang J."/>
            <person name="Leong S.A."/>
            <person name="Iwama H."/>
            <person name="Gojobori T."/>
            <person name="Itoh T."/>
            <person name="Niimura Y."/>
            <person name="Fujii Y."/>
            <person name="Habara T."/>
            <person name="Sakai H."/>
            <person name="Sato Y."/>
            <person name="Wilson G."/>
            <person name="Kumar K."/>
            <person name="McCouch S."/>
            <person name="Juretic N."/>
            <person name="Hoen D."/>
            <person name="Wright S."/>
            <person name="Bruskiewich R."/>
            <person name="Bureau T."/>
            <person name="Miyao A."/>
            <person name="Hirochika H."/>
            <person name="Nishikawa T."/>
            <person name="Kadowaki K."/>
            <person name="Sugiura M."/>
            <person name="Burr B."/>
            <person name="Sasaki T."/>
        </authorList>
    </citation>
    <scope>NUCLEOTIDE SEQUENCE [LARGE SCALE GENOMIC DNA]</scope>
    <source>
        <strain evidence="4">cv. Nipponbare</strain>
    </source>
</reference>
<evidence type="ECO:0000259" key="1">
    <source>
        <dbReference type="PROSITE" id="PS50879"/>
    </source>
</evidence>
<dbReference type="Proteomes" id="UP000000763">
    <property type="component" value="Chromosome 4"/>
</dbReference>
<dbReference type="GO" id="GO:0015074">
    <property type="term" value="P:DNA integration"/>
    <property type="evidence" value="ECO:0007669"/>
    <property type="project" value="InterPro"/>
</dbReference>
<dbReference type="SUPFAM" id="SSF56672">
    <property type="entry name" value="DNA/RNA polymerases"/>
    <property type="match status" value="1"/>
</dbReference>
<feature type="domain" description="Integrase catalytic" evidence="2">
    <location>
        <begin position="449"/>
        <end position="615"/>
    </location>
</feature>
<protein>
    <submittedName>
        <fullName evidence="3">OSJNBa0039G19.14 protein</fullName>
    </submittedName>
</protein>
<dbReference type="PROSITE" id="PS50994">
    <property type="entry name" value="INTEGRASE"/>
    <property type="match status" value="1"/>
</dbReference>
<dbReference type="InterPro" id="IPR036397">
    <property type="entry name" value="RNaseH_sf"/>
</dbReference>
<dbReference type="Gene3D" id="3.30.420.10">
    <property type="entry name" value="Ribonuclease H-like superfamily/Ribonuclease H"/>
    <property type="match status" value="2"/>
</dbReference>
<dbReference type="GO" id="GO:0003676">
    <property type="term" value="F:nucleic acid binding"/>
    <property type="evidence" value="ECO:0007669"/>
    <property type="project" value="InterPro"/>
</dbReference>
<dbReference type="PANTHER" id="PTHR48475">
    <property type="entry name" value="RIBONUCLEASE H"/>
    <property type="match status" value="1"/>
</dbReference>
<dbReference type="Pfam" id="PF00665">
    <property type="entry name" value="rve"/>
    <property type="match status" value="1"/>
</dbReference>
<organism evidence="3 4">
    <name type="scientific">Oryza sativa subsp. japonica</name>
    <name type="common">Rice</name>
    <dbReference type="NCBI Taxonomy" id="39947"/>
    <lineage>
        <taxon>Eukaryota</taxon>
        <taxon>Viridiplantae</taxon>
        <taxon>Streptophyta</taxon>
        <taxon>Embryophyta</taxon>
        <taxon>Tracheophyta</taxon>
        <taxon>Spermatophyta</taxon>
        <taxon>Magnoliopsida</taxon>
        <taxon>Liliopsida</taxon>
        <taxon>Poales</taxon>
        <taxon>Poaceae</taxon>
        <taxon>BOP clade</taxon>
        <taxon>Oryzoideae</taxon>
        <taxon>Oryzeae</taxon>
        <taxon>Oryzinae</taxon>
        <taxon>Oryza</taxon>
        <taxon>Oryza sativa</taxon>
    </lineage>
</organism>
<evidence type="ECO:0000313" key="4">
    <source>
        <dbReference type="Proteomes" id="UP000000763"/>
    </source>
</evidence>
<dbReference type="Gene3D" id="3.30.70.270">
    <property type="match status" value="1"/>
</dbReference>
<dbReference type="InterPro" id="IPR001584">
    <property type="entry name" value="Integrase_cat-core"/>
</dbReference>
<dbReference type="PANTHER" id="PTHR48475:SF2">
    <property type="entry name" value="RIBONUCLEASE H"/>
    <property type="match status" value="1"/>
</dbReference>
<dbReference type="InterPro" id="IPR002156">
    <property type="entry name" value="RNaseH_domain"/>
</dbReference>
<dbReference type="InterPro" id="IPR041577">
    <property type="entry name" value="RT_RNaseH_2"/>
</dbReference>
<dbReference type="AlphaFoldDB" id="Q7XRL7"/>
<name>Q7XRL7_ORYSJ</name>
<dbReference type="SUPFAM" id="SSF53098">
    <property type="entry name" value="Ribonuclease H-like"/>
    <property type="match status" value="2"/>
</dbReference>
<dbReference type="iPTMnet" id="Q7XRL7"/>
<sequence>MPFFKLLKKTDNFQWGPEAQKAFEDFKKLLTTPPVLASPHPQEPLLLYASATSQVVSTVLVVEREEDGHVQKVQRPIYFVSEVLADSKTRYPQVQKLLYGVLITVRKLSHYFQGHSVTVVTSFPLGDILHNREANGQIAKWALELMSLDLSFKQRTSIKSQALADFVAEWTECQEDMPIEKMEYWTMHFDGSKRLSDTGAGIVLISPTGEKLSYVLWIHFSASHNVAEYEALLHGLRIAVSFGIRHLIVHGDSQLVANQVMKEWSCLDDNMAAYWHEVRKLEDKFDGLELTHVLRHNNDAADRLANFDSKREATPSDVFVEYLYEPTVLRKETTEAMNTQEQELPQDKVEAERISRCSKLYVIHETELYKKSPSGILQRCVSLEDGRQLLRDIHPGICGNHAAARTIVGKANRQGFFWPTAVSDADKIVRTCEGCQFFARQTHLPAQELQTIPLSWPFAVWGLDMVGPFKKATGGYTHLFVAVNKFSKYIEAKPVVMITADKARDFFINIVHRFGVPNQIITDNGTQFTGGVFKNFCEDFGIKICYASVAHPMSNGQVERANGMVLQGIKARVFDRLNPYAGKWVDQLPSVLWSLRTTPSRATGQSPFFLVYGAEAMLPSEVEFESLSFHNFKEERYGED</sequence>
<dbReference type="EMBL" id="AL731589">
    <property type="protein sequence ID" value="CAE02434.2"/>
    <property type="molecule type" value="Genomic_DNA"/>
</dbReference>